<feature type="transmembrane region" description="Helical" evidence="1">
    <location>
        <begin position="59"/>
        <end position="77"/>
    </location>
</feature>
<evidence type="ECO:0000256" key="1">
    <source>
        <dbReference type="SAM" id="Phobius"/>
    </source>
</evidence>
<protein>
    <submittedName>
        <fullName evidence="2">Uncharacterized protein</fullName>
    </submittedName>
</protein>
<reference evidence="2" key="1">
    <citation type="journal article" date="2014" name="Front. Microbiol.">
        <title>High frequency of phylogenetically diverse reductive dehalogenase-homologous genes in deep subseafloor sedimentary metagenomes.</title>
        <authorList>
            <person name="Kawai M."/>
            <person name="Futagami T."/>
            <person name="Toyoda A."/>
            <person name="Takaki Y."/>
            <person name="Nishi S."/>
            <person name="Hori S."/>
            <person name="Arai W."/>
            <person name="Tsubouchi T."/>
            <person name="Morono Y."/>
            <person name="Uchiyama I."/>
            <person name="Ito T."/>
            <person name="Fujiyama A."/>
            <person name="Inagaki F."/>
            <person name="Takami H."/>
        </authorList>
    </citation>
    <scope>NUCLEOTIDE SEQUENCE</scope>
    <source>
        <strain evidence="2">Expedition CK06-06</strain>
    </source>
</reference>
<evidence type="ECO:0000313" key="2">
    <source>
        <dbReference type="EMBL" id="GAI12354.1"/>
    </source>
</evidence>
<proteinExistence type="predicted"/>
<keyword evidence="1" id="KW-1133">Transmembrane helix</keyword>
<accession>X1N170</accession>
<keyword evidence="1" id="KW-0812">Transmembrane</keyword>
<feature type="non-terminal residue" evidence="2">
    <location>
        <position position="1"/>
    </location>
</feature>
<organism evidence="2">
    <name type="scientific">marine sediment metagenome</name>
    <dbReference type="NCBI Taxonomy" id="412755"/>
    <lineage>
        <taxon>unclassified sequences</taxon>
        <taxon>metagenomes</taxon>
        <taxon>ecological metagenomes</taxon>
    </lineage>
</organism>
<comment type="caution">
    <text evidence="2">The sequence shown here is derived from an EMBL/GenBank/DDBJ whole genome shotgun (WGS) entry which is preliminary data.</text>
</comment>
<name>X1N170_9ZZZZ</name>
<sequence>ALVALLLAMRYFQIFAGLGDRYGRLFVETAAMYIVGAVAAAIIFFMARAKLRIRWLRQVILCSAMAVDIFFGARFIVDKIF</sequence>
<feature type="transmembrane region" description="Helical" evidence="1">
    <location>
        <begin position="30"/>
        <end position="47"/>
    </location>
</feature>
<dbReference type="AlphaFoldDB" id="X1N170"/>
<dbReference type="EMBL" id="BARV01006398">
    <property type="protein sequence ID" value="GAI12354.1"/>
    <property type="molecule type" value="Genomic_DNA"/>
</dbReference>
<gene>
    <name evidence="2" type="ORF">S06H3_13116</name>
</gene>
<keyword evidence="1" id="KW-0472">Membrane</keyword>